<dbReference type="Proteomes" id="UP000537126">
    <property type="component" value="Unassembled WGS sequence"/>
</dbReference>
<comment type="caution">
    <text evidence="1">The sequence shown here is derived from an EMBL/GenBank/DDBJ whole genome shotgun (WGS) entry which is preliminary data.</text>
</comment>
<dbReference type="AlphaFoldDB" id="A0A846MNZ3"/>
<proteinExistence type="predicted"/>
<protein>
    <submittedName>
        <fullName evidence="1">Uncharacterized protein</fullName>
    </submittedName>
</protein>
<dbReference type="RefSeq" id="WP_166918486.1">
    <property type="nucleotide sequence ID" value="NZ_JAASRN010000001.1"/>
</dbReference>
<evidence type="ECO:0000313" key="2">
    <source>
        <dbReference type="Proteomes" id="UP000537126"/>
    </source>
</evidence>
<reference evidence="1 2" key="1">
    <citation type="submission" date="2020-03" db="EMBL/GenBank/DDBJ databases">
        <title>Genomic Encyclopedia of Type Strains, Phase IV (KMG-IV): sequencing the most valuable type-strain genomes for metagenomic binning, comparative biology and taxonomic classification.</title>
        <authorList>
            <person name="Goeker M."/>
        </authorList>
    </citation>
    <scope>NUCLEOTIDE SEQUENCE [LARGE SCALE GENOMIC DNA]</scope>
    <source>
        <strain evidence="1 2">DSM 5718</strain>
    </source>
</reference>
<sequence>MTDNLHHHDEAFDAYHDHQETEGKFLFFDTDDAFDEDEGFEEEVFDEDECFEEEWDDAWNEVELDMYNDYYNEDLDMDQQSQDYWDNI</sequence>
<gene>
    <name evidence="1" type="ORF">FHS56_000710</name>
</gene>
<evidence type="ECO:0000313" key="1">
    <source>
        <dbReference type="EMBL" id="NIK73224.1"/>
    </source>
</evidence>
<organism evidence="1 2">
    <name type="scientific">Thermonema lapsum</name>
    <dbReference type="NCBI Taxonomy" id="28195"/>
    <lineage>
        <taxon>Bacteria</taxon>
        <taxon>Pseudomonadati</taxon>
        <taxon>Bacteroidota</taxon>
        <taxon>Cytophagia</taxon>
        <taxon>Cytophagales</taxon>
        <taxon>Thermonemataceae</taxon>
        <taxon>Thermonema</taxon>
    </lineage>
</organism>
<name>A0A846MNZ3_9BACT</name>
<keyword evidence="2" id="KW-1185">Reference proteome</keyword>
<dbReference type="EMBL" id="JAASRN010000001">
    <property type="protein sequence ID" value="NIK73224.1"/>
    <property type="molecule type" value="Genomic_DNA"/>
</dbReference>
<accession>A0A846MNZ3</accession>